<dbReference type="PANTHER" id="PTHR32071">
    <property type="entry name" value="TRANSCRIPTIONAL REGULATORY PROTEIN"/>
    <property type="match status" value="1"/>
</dbReference>
<dbReference type="InterPro" id="IPR002197">
    <property type="entry name" value="HTH_Fis"/>
</dbReference>
<dbReference type="SUPFAM" id="SSF52540">
    <property type="entry name" value="P-loop containing nucleoside triphosphate hydrolases"/>
    <property type="match status" value="1"/>
</dbReference>
<sequence>MSAVADSAAPLVALVDDDDDLRRATAQLLTLAGYDVRGFADAATALAAIDMDFAGVVVTDVRMPGMSGIELFRALAARDDELPVVLMTGHGDIDMAVSTIKAGAWDFLTKPFDPDAMLVAVARATTARALVIENRQLRALAEASGSDELVGRSPAIRRIRGMLSTLASADLDVVIEGATGTGKQMVARLIHRGGRRGRHRFITVDCASLPLAAENALFDAYGTIAQAHRGTLFLDNLDRAEERVQHRLTQFAERRAVALDAREPVPIDTRIVAAIDEDGRARVLPALFHRLAAVSLRLPPLSERAEDIPLLAMHFLAARVNGVKNPTRAAADVAQLAARHSWPGNVRELELTVERIVLGFDDAASDAVDMPLPERVRSFERTLIVEAMTRAGGEVTVAVELLGIPRETFYYRAKRLGIDLKRLRSG</sequence>
<protein>
    <submittedName>
        <fullName evidence="9">Sigma-54-dependent Fis family transcriptional regulator</fullName>
    </submittedName>
</protein>
<evidence type="ECO:0000256" key="4">
    <source>
        <dbReference type="ARBA" id="ARBA00023015"/>
    </source>
</evidence>
<feature type="domain" description="Response regulatory" evidence="8">
    <location>
        <begin position="11"/>
        <end position="125"/>
    </location>
</feature>
<dbReference type="EMBL" id="JABULH010000018">
    <property type="protein sequence ID" value="NTS66814.1"/>
    <property type="molecule type" value="Genomic_DNA"/>
</dbReference>
<feature type="modified residue" description="4-aspartylphosphate" evidence="6">
    <location>
        <position position="60"/>
    </location>
</feature>
<dbReference type="InterPro" id="IPR027417">
    <property type="entry name" value="P-loop_NTPase"/>
</dbReference>
<evidence type="ECO:0000256" key="6">
    <source>
        <dbReference type="PROSITE-ProRule" id="PRU00169"/>
    </source>
</evidence>
<dbReference type="InterPro" id="IPR001789">
    <property type="entry name" value="Sig_transdc_resp-reg_receiver"/>
</dbReference>
<keyword evidence="5" id="KW-0804">Transcription</keyword>
<keyword evidence="3" id="KW-0902">Two-component regulatory system</keyword>
<dbReference type="Pfam" id="PF00158">
    <property type="entry name" value="Sigma54_activat"/>
    <property type="match status" value="1"/>
</dbReference>
<dbReference type="InterPro" id="IPR011006">
    <property type="entry name" value="CheY-like_superfamily"/>
</dbReference>
<dbReference type="Gene3D" id="1.10.8.60">
    <property type="match status" value="1"/>
</dbReference>
<dbReference type="PROSITE" id="PS50110">
    <property type="entry name" value="RESPONSE_REGULATORY"/>
    <property type="match status" value="1"/>
</dbReference>
<accession>A0ABX2JM23</accession>
<keyword evidence="10" id="KW-1185">Reference proteome</keyword>
<dbReference type="SUPFAM" id="SSF46689">
    <property type="entry name" value="Homeodomain-like"/>
    <property type="match status" value="1"/>
</dbReference>
<dbReference type="Gene3D" id="3.40.50.2300">
    <property type="match status" value="1"/>
</dbReference>
<name>A0ABX2JM23_9SPHN</name>
<comment type="caution">
    <text evidence="9">The sequence shown here is derived from an EMBL/GenBank/DDBJ whole genome shotgun (WGS) entry which is preliminary data.</text>
</comment>
<keyword evidence="2" id="KW-0067">ATP-binding</keyword>
<evidence type="ECO:0000256" key="1">
    <source>
        <dbReference type="ARBA" id="ARBA00022741"/>
    </source>
</evidence>
<dbReference type="Pfam" id="PF00072">
    <property type="entry name" value="Response_reg"/>
    <property type="match status" value="1"/>
</dbReference>
<dbReference type="Pfam" id="PF25601">
    <property type="entry name" value="AAA_lid_14"/>
    <property type="match status" value="1"/>
</dbReference>
<dbReference type="PRINTS" id="PR01590">
    <property type="entry name" value="HTHFIS"/>
</dbReference>
<reference evidence="9 10" key="1">
    <citation type="submission" date="2020-06" db="EMBL/GenBank/DDBJ databases">
        <title>Sphingomonas hominis sp. nov., a member of the Sphingomonas, isolated from the hair of a 22-year-old girl.</title>
        <authorList>
            <person name="Zhang D.-F."/>
            <person name="Cui X.-W."/>
        </authorList>
    </citation>
    <scope>NUCLEOTIDE SEQUENCE [LARGE SCALE GENOMIC DNA]</scope>
    <source>
        <strain evidence="9 10">HHU CXW</strain>
    </source>
</reference>
<dbReference type="InterPro" id="IPR009057">
    <property type="entry name" value="Homeodomain-like_sf"/>
</dbReference>
<evidence type="ECO:0000313" key="10">
    <source>
        <dbReference type="Proteomes" id="UP000621447"/>
    </source>
</evidence>
<evidence type="ECO:0000259" key="8">
    <source>
        <dbReference type="PROSITE" id="PS50110"/>
    </source>
</evidence>
<evidence type="ECO:0000256" key="5">
    <source>
        <dbReference type="ARBA" id="ARBA00023163"/>
    </source>
</evidence>
<evidence type="ECO:0000259" key="7">
    <source>
        <dbReference type="PROSITE" id="PS50045"/>
    </source>
</evidence>
<dbReference type="SUPFAM" id="SSF52172">
    <property type="entry name" value="CheY-like"/>
    <property type="match status" value="1"/>
</dbReference>
<dbReference type="Pfam" id="PF02954">
    <property type="entry name" value="HTH_8"/>
    <property type="match status" value="1"/>
</dbReference>
<dbReference type="Gene3D" id="3.40.50.300">
    <property type="entry name" value="P-loop containing nucleotide triphosphate hydrolases"/>
    <property type="match status" value="1"/>
</dbReference>
<keyword evidence="1" id="KW-0547">Nucleotide-binding</keyword>
<keyword evidence="6" id="KW-0597">Phosphoprotein</keyword>
<gene>
    <name evidence="9" type="ORF">HRV97_16865</name>
</gene>
<dbReference type="PANTHER" id="PTHR32071:SF57">
    <property type="entry name" value="C4-DICARBOXYLATE TRANSPORT TRANSCRIPTIONAL REGULATORY PROTEIN DCTD"/>
    <property type="match status" value="1"/>
</dbReference>
<evidence type="ECO:0000313" key="9">
    <source>
        <dbReference type="EMBL" id="NTS66814.1"/>
    </source>
</evidence>
<dbReference type="SMART" id="SM00448">
    <property type="entry name" value="REC"/>
    <property type="match status" value="1"/>
</dbReference>
<evidence type="ECO:0000256" key="3">
    <source>
        <dbReference type="ARBA" id="ARBA00023012"/>
    </source>
</evidence>
<dbReference type="CDD" id="cd00009">
    <property type="entry name" value="AAA"/>
    <property type="match status" value="1"/>
</dbReference>
<proteinExistence type="predicted"/>
<organism evidence="9 10">
    <name type="scientific">Sphingomonas hominis</name>
    <dbReference type="NCBI Taxonomy" id="2741495"/>
    <lineage>
        <taxon>Bacteria</taxon>
        <taxon>Pseudomonadati</taxon>
        <taxon>Pseudomonadota</taxon>
        <taxon>Alphaproteobacteria</taxon>
        <taxon>Sphingomonadales</taxon>
        <taxon>Sphingomonadaceae</taxon>
        <taxon>Sphingomonas</taxon>
    </lineage>
</organism>
<feature type="domain" description="Sigma-54 factor interaction" evidence="7">
    <location>
        <begin position="149"/>
        <end position="358"/>
    </location>
</feature>
<dbReference type="PROSITE" id="PS50045">
    <property type="entry name" value="SIGMA54_INTERACT_4"/>
    <property type="match status" value="1"/>
</dbReference>
<dbReference type="Gene3D" id="1.10.10.60">
    <property type="entry name" value="Homeodomain-like"/>
    <property type="match status" value="1"/>
</dbReference>
<dbReference type="InterPro" id="IPR002078">
    <property type="entry name" value="Sigma_54_int"/>
</dbReference>
<evidence type="ECO:0000256" key="2">
    <source>
        <dbReference type="ARBA" id="ARBA00022840"/>
    </source>
</evidence>
<dbReference type="Proteomes" id="UP000621447">
    <property type="component" value="Unassembled WGS sequence"/>
</dbReference>
<dbReference type="InterPro" id="IPR058031">
    <property type="entry name" value="AAA_lid_NorR"/>
</dbReference>
<keyword evidence="4" id="KW-0805">Transcription regulation</keyword>